<comment type="caution">
    <text evidence="2">The sequence shown here is derived from an EMBL/GenBank/DDBJ whole genome shotgun (WGS) entry which is preliminary data.</text>
</comment>
<sequence>MFDNELFIIEVSKEESIWNIVILKNKLYHDKNVKHVSWTKVARASIEKFNEFEEKLLPGKGRKRLVCKANASSPTRIKGCAVPPSSPGKH</sequence>
<organism evidence="2 3">
    <name type="scientific">Aphis craccivora</name>
    <name type="common">Cowpea aphid</name>
    <dbReference type="NCBI Taxonomy" id="307492"/>
    <lineage>
        <taxon>Eukaryota</taxon>
        <taxon>Metazoa</taxon>
        <taxon>Ecdysozoa</taxon>
        <taxon>Arthropoda</taxon>
        <taxon>Hexapoda</taxon>
        <taxon>Insecta</taxon>
        <taxon>Pterygota</taxon>
        <taxon>Neoptera</taxon>
        <taxon>Paraneoptera</taxon>
        <taxon>Hemiptera</taxon>
        <taxon>Sternorrhyncha</taxon>
        <taxon>Aphidomorpha</taxon>
        <taxon>Aphidoidea</taxon>
        <taxon>Aphididae</taxon>
        <taxon>Aphidini</taxon>
        <taxon>Aphis</taxon>
        <taxon>Aphis</taxon>
    </lineage>
</organism>
<dbReference type="Proteomes" id="UP000478052">
    <property type="component" value="Unassembled WGS sequence"/>
</dbReference>
<dbReference type="AlphaFoldDB" id="A0A6G0Z5W0"/>
<dbReference type="EMBL" id="VUJU01001278">
    <property type="protein sequence ID" value="KAF0766026.1"/>
    <property type="molecule type" value="Genomic_DNA"/>
</dbReference>
<evidence type="ECO:0000256" key="1">
    <source>
        <dbReference type="SAM" id="MobiDB-lite"/>
    </source>
</evidence>
<evidence type="ECO:0000313" key="2">
    <source>
        <dbReference type="EMBL" id="KAF0766026.1"/>
    </source>
</evidence>
<keyword evidence="3" id="KW-1185">Reference proteome</keyword>
<feature type="region of interest" description="Disordered" evidence="1">
    <location>
        <begin position="71"/>
        <end position="90"/>
    </location>
</feature>
<evidence type="ECO:0000313" key="3">
    <source>
        <dbReference type="Proteomes" id="UP000478052"/>
    </source>
</evidence>
<accession>A0A6G0Z5W0</accession>
<proteinExistence type="predicted"/>
<reference evidence="2 3" key="1">
    <citation type="submission" date="2019-08" db="EMBL/GenBank/DDBJ databases">
        <title>Whole genome of Aphis craccivora.</title>
        <authorList>
            <person name="Voronova N.V."/>
            <person name="Shulinski R.S."/>
            <person name="Bandarenka Y.V."/>
            <person name="Zhorov D.G."/>
            <person name="Warner D."/>
        </authorList>
    </citation>
    <scope>NUCLEOTIDE SEQUENCE [LARGE SCALE GENOMIC DNA]</scope>
    <source>
        <strain evidence="2">180601</strain>
        <tissue evidence="2">Whole Body</tissue>
    </source>
</reference>
<gene>
    <name evidence="2" type="ORF">FWK35_00000762</name>
</gene>
<dbReference type="OrthoDB" id="6614169at2759"/>
<name>A0A6G0Z5W0_APHCR</name>
<protein>
    <submittedName>
        <fullName evidence="2">PiggyBac transposable element-derived protein 4-like</fullName>
    </submittedName>
</protein>